<proteinExistence type="inferred from homology"/>
<evidence type="ECO:0000259" key="4">
    <source>
        <dbReference type="Pfam" id="PF00881"/>
    </source>
</evidence>
<dbReference type="GO" id="GO:0016491">
    <property type="term" value="F:oxidoreductase activity"/>
    <property type="evidence" value="ECO:0007669"/>
    <property type="project" value="UniProtKB-KW"/>
</dbReference>
<dbReference type="Gene3D" id="3.40.109.10">
    <property type="entry name" value="NADH Oxidase"/>
    <property type="match status" value="1"/>
</dbReference>
<evidence type="ECO:0000256" key="3">
    <source>
        <dbReference type="SAM" id="Phobius"/>
    </source>
</evidence>
<dbReference type="SUPFAM" id="SSF55469">
    <property type="entry name" value="FMN-dependent nitroreductase-like"/>
    <property type="match status" value="1"/>
</dbReference>
<dbReference type="AlphaFoldDB" id="A0A7J9RYY1"/>
<gene>
    <name evidence="5" type="ORF">HNQ62_002198</name>
</gene>
<evidence type="ECO:0000256" key="1">
    <source>
        <dbReference type="ARBA" id="ARBA00007118"/>
    </source>
</evidence>
<dbReference type="RefSeq" id="WP_231113687.1">
    <property type="nucleotide sequence ID" value="NZ_CP045484.1"/>
</dbReference>
<keyword evidence="3" id="KW-1133">Transmembrane helix</keyword>
<comment type="similarity">
    <text evidence="1">Belongs to the nitroreductase family.</text>
</comment>
<sequence>MNDILEFLIKRRSVRSFQQKPVDLELIKQLIYVANHAPNSMNNEPWKFIIIIDEEIKKKLSTLHKGASHIALAPIGVAVVAEPEISPETWMVDVVNAIMYFVLAAHSVGLGVGWIAAYENKKAKEILGIPDNKVLVTLLSVGYPDPNYKPREKSVKNPESVMFLNKWGNMLIRIKEN</sequence>
<feature type="domain" description="Nitroreductase" evidence="4">
    <location>
        <begin position="80"/>
        <end position="143"/>
    </location>
</feature>
<feature type="domain" description="Nitroreductase" evidence="4">
    <location>
        <begin position="10"/>
        <end position="62"/>
    </location>
</feature>
<accession>A0A7J9RYY1</accession>
<evidence type="ECO:0000313" key="5">
    <source>
        <dbReference type="EMBL" id="MBB5254424.1"/>
    </source>
</evidence>
<evidence type="ECO:0000256" key="2">
    <source>
        <dbReference type="ARBA" id="ARBA00023002"/>
    </source>
</evidence>
<dbReference type="Proteomes" id="UP000582213">
    <property type="component" value="Unassembled WGS sequence"/>
</dbReference>
<dbReference type="PANTHER" id="PTHR43673:SF10">
    <property type="entry name" value="NADH DEHYDROGENASE_NAD(P)H NITROREDUCTASE XCC3605-RELATED"/>
    <property type="match status" value="1"/>
</dbReference>
<dbReference type="EMBL" id="JACHFY010000015">
    <property type="protein sequence ID" value="MBB5254424.1"/>
    <property type="molecule type" value="Genomic_DNA"/>
</dbReference>
<protein>
    <submittedName>
        <fullName evidence="5">Nitroreductase</fullName>
    </submittedName>
</protein>
<keyword evidence="2" id="KW-0560">Oxidoreductase</keyword>
<comment type="caution">
    <text evidence="5">The sequence shown here is derived from an EMBL/GenBank/DDBJ whole genome shotgun (WGS) entry which is preliminary data.</text>
</comment>
<dbReference type="CDD" id="cd02062">
    <property type="entry name" value="Nitro_FMN_reductase"/>
    <property type="match status" value="1"/>
</dbReference>
<name>A0A7J9RYY1_SULOH</name>
<dbReference type="InterPro" id="IPR029479">
    <property type="entry name" value="Nitroreductase"/>
</dbReference>
<keyword evidence="3" id="KW-0812">Transmembrane</keyword>
<dbReference type="Pfam" id="PF00881">
    <property type="entry name" value="Nitroreductase"/>
    <property type="match status" value="2"/>
</dbReference>
<feature type="transmembrane region" description="Helical" evidence="3">
    <location>
        <begin position="97"/>
        <end position="117"/>
    </location>
</feature>
<evidence type="ECO:0000313" key="6">
    <source>
        <dbReference type="Proteomes" id="UP000582213"/>
    </source>
</evidence>
<keyword evidence="3" id="KW-0472">Membrane</keyword>
<reference evidence="5 6" key="1">
    <citation type="submission" date="2020-08" db="EMBL/GenBank/DDBJ databases">
        <title>Genomic Encyclopedia of Type Strains, Phase IV (KMG-IV): sequencing the most valuable type-strain genomes for metagenomic binning, comparative biology and taxonomic classification.</title>
        <authorList>
            <person name="Goeker M."/>
        </authorList>
    </citation>
    <scope>NUCLEOTIDE SEQUENCE [LARGE SCALE GENOMIC DNA]</scope>
    <source>
        <strain evidence="5 6">DSM 12421</strain>
    </source>
</reference>
<dbReference type="PANTHER" id="PTHR43673">
    <property type="entry name" value="NAD(P)H NITROREDUCTASE YDGI-RELATED"/>
    <property type="match status" value="1"/>
</dbReference>
<dbReference type="GeneID" id="42800257"/>
<organism evidence="5 6">
    <name type="scientific">Sulfurisphaera ohwakuensis</name>
    <dbReference type="NCBI Taxonomy" id="69656"/>
    <lineage>
        <taxon>Archaea</taxon>
        <taxon>Thermoproteota</taxon>
        <taxon>Thermoprotei</taxon>
        <taxon>Sulfolobales</taxon>
        <taxon>Sulfolobaceae</taxon>
        <taxon>Sulfurisphaera</taxon>
    </lineage>
</organism>
<dbReference type="InterPro" id="IPR000415">
    <property type="entry name" value="Nitroreductase-like"/>
</dbReference>